<sequence>MRLCPCRGSLSEAEAGALPGAARMGLEAPRGGRRRQPGQQRPGPGSGSLAARLEGGGLRAWIEESSLHTEPEKAGLRPEPGTDDPWTESRTDGQAELEAGGLGVETERPRQKTESDRSSLQTLAESSSHWSELERAGGWTETERDAFWTDPRRFDLHSQPEASVWTQPGVDGPRTELETDGSQILPKRDRVWAGGLWTHQNRSSAGTQRAEACPSTEPSADCSWKEVYTDGSRTQQGTEGPLTEPGADGSQILQATETAWQQSGPDGFPVQQDTVGFWTQPGTEGPQTGYLSEEPNQDGSVEEPETGELGTHLYSHLGCSPLCSVPRLIITPETPEPEAQPVGPPSQFEGGSGGFSSASSFDESEDDVVAGGGGASDPEDRSGNKPWKRLKTVLKYSPFVVSFRKHYPWVQLSGHAGNFQAGEDGRILKRFCQCEQRSLEQLMNDPLRPFVPAYYGVVEKGGQMFNQMEDLLADFEGPSIMDCKMGSRTYLEEELVKARERPRPRKDMYEKMVAVDPGAPTPEEHTQGAVTKPRYMQWRETVSSTSTLGFRIEGIKKADGTCNTNFKKTQELEQVTKVLEDFVDGDRRILTKYVARLEELREALEKSPFFKTHEVVGSSLLFVHDHTGLAKVWMIDFGKTVALPDHQTLSHRLPWAEGNREDGYLWGLDNMIHLLQGLVRS</sequence>
<keyword evidence="4 7" id="KW-0418">Kinase</keyword>
<feature type="region of interest" description="Disordered" evidence="8">
    <location>
        <begin position="229"/>
        <end position="248"/>
    </location>
</feature>
<dbReference type="RefSeq" id="XP_007941165.1">
    <property type="nucleotide sequence ID" value="XM_007942974.1"/>
</dbReference>
<proteinExistence type="inferred from homology"/>
<keyword evidence="2 7" id="KW-0808">Transferase</keyword>
<evidence type="ECO:0000256" key="6">
    <source>
        <dbReference type="ARBA" id="ARBA00051963"/>
    </source>
</evidence>
<evidence type="ECO:0000256" key="3">
    <source>
        <dbReference type="ARBA" id="ARBA00022741"/>
    </source>
</evidence>
<dbReference type="OrthoDB" id="338650at2759"/>
<dbReference type="GO" id="GO:0005737">
    <property type="term" value="C:cytoplasm"/>
    <property type="evidence" value="ECO:0007669"/>
    <property type="project" value="TreeGrafter"/>
</dbReference>
<feature type="region of interest" description="Disordered" evidence="8">
    <location>
        <begin position="202"/>
        <end position="222"/>
    </location>
</feature>
<dbReference type="AlphaFoldDB" id="A0A8B6ZZP0"/>
<keyword evidence="3" id="KW-0547">Nucleotide-binding</keyword>
<name>A0A8B6ZZP0_ORYAF</name>
<dbReference type="EC" id="2.7.-.-" evidence="7"/>
<dbReference type="CTD" id="80271"/>
<evidence type="ECO:0000256" key="4">
    <source>
        <dbReference type="ARBA" id="ARBA00022777"/>
    </source>
</evidence>
<dbReference type="InterPro" id="IPR005522">
    <property type="entry name" value="IPK"/>
</dbReference>
<feature type="compositionally biased region" description="Polar residues" evidence="8">
    <location>
        <begin position="280"/>
        <end position="290"/>
    </location>
</feature>
<feature type="compositionally biased region" description="Polar residues" evidence="8">
    <location>
        <begin position="118"/>
        <end position="130"/>
    </location>
</feature>
<keyword evidence="5" id="KW-0067">ATP-binding</keyword>
<dbReference type="GO" id="GO:0046854">
    <property type="term" value="P:phosphatidylinositol phosphate biosynthetic process"/>
    <property type="evidence" value="ECO:0007669"/>
    <property type="project" value="TreeGrafter"/>
</dbReference>
<dbReference type="GO" id="GO:0005634">
    <property type="term" value="C:nucleus"/>
    <property type="evidence" value="ECO:0007669"/>
    <property type="project" value="TreeGrafter"/>
</dbReference>
<dbReference type="GO" id="GO:0005524">
    <property type="term" value="F:ATP binding"/>
    <property type="evidence" value="ECO:0007669"/>
    <property type="project" value="UniProtKB-KW"/>
</dbReference>
<organism evidence="9 10">
    <name type="scientific">Orycteropus afer afer</name>
    <dbReference type="NCBI Taxonomy" id="1230840"/>
    <lineage>
        <taxon>Eukaryota</taxon>
        <taxon>Metazoa</taxon>
        <taxon>Chordata</taxon>
        <taxon>Craniata</taxon>
        <taxon>Vertebrata</taxon>
        <taxon>Euteleostomi</taxon>
        <taxon>Mammalia</taxon>
        <taxon>Eutheria</taxon>
        <taxon>Afrotheria</taxon>
        <taxon>Tubulidentata</taxon>
        <taxon>Orycteropodidae</taxon>
        <taxon>Orycteropus</taxon>
    </lineage>
</organism>
<feature type="compositionally biased region" description="Basic and acidic residues" evidence="8">
    <location>
        <begin position="105"/>
        <end position="117"/>
    </location>
</feature>
<feature type="region of interest" description="Disordered" evidence="8">
    <location>
        <begin position="279"/>
        <end position="306"/>
    </location>
</feature>
<evidence type="ECO:0000256" key="8">
    <source>
        <dbReference type="SAM" id="MobiDB-lite"/>
    </source>
</evidence>
<dbReference type="FunFam" id="3.30.470.160:FF:000001">
    <property type="entry name" value="Kinase"/>
    <property type="match status" value="1"/>
</dbReference>
<dbReference type="InterPro" id="IPR038286">
    <property type="entry name" value="IPK_sf"/>
</dbReference>
<dbReference type="SUPFAM" id="SSF56104">
    <property type="entry name" value="SAICAR synthase-like"/>
    <property type="match status" value="1"/>
</dbReference>
<dbReference type="PANTHER" id="PTHR12400:SF106">
    <property type="entry name" value="INOSITOL-TRISPHOSPHATE 3-KINASE C"/>
    <property type="match status" value="1"/>
</dbReference>
<evidence type="ECO:0000256" key="5">
    <source>
        <dbReference type="ARBA" id="ARBA00022840"/>
    </source>
</evidence>
<gene>
    <name evidence="10" type="primary">ITPKC</name>
</gene>
<evidence type="ECO:0000256" key="7">
    <source>
        <dbReference type="RuleBase" id="RU363090"/>
    </source>
</evidence>
<dbReference type="GO" id="GO:0008440">
    <property type="term" value="F:inositol-1,4,5-trisphosphate 3-kinase activity"/>
    <property type="evidence" value="ECO:0007669"/>
    <property type="project" value="UniProtKB-EC"/>
</dbReference>
<evidence type="ECO:0000256" key="1">
    <source>
        <dbReference type="ARBA" id="ARBA00007374"/>
    </source>
</evidence>
<dbReference type="Pfam" id="PF03770">
    <property type="entry name" value="IPK"/>
    <property type="match status" value="1"/>
</dbReference>
<dbReference type="Proteomes" id="UP000694850">
    <property type="component" value="Unplaced"/>
</dbReference>
<evidence type="ECO:0000313" key="10">
    <source>
        <dbReference type="RefSeq" id="XP_007941165.1"/>
    </source>
</evidence>
<comment type="catalytic activity">
    <reaction evidence="6">
        <text>1D-myo-inositol 1,4,5-trisphosphate + ATP = 1D-myo-inositol 1,3,4,5-tetrakisphosphate + ADP + H(+)</text>
        <dbReference type="Rhea" id="RHEA:11020"/>
        <dbReference type="ChEBI" id="CHEBI:15378"/>
        <dbReference type="ChEBI" id="CHEBI:30616"/>
        <dbReference type="ChEBI" id="CHEBI:57895"/>
        <dbReference type="ChEBI" id="CHEBI:203600"/>
        <dbReference type="ChEBI" id="CHEBI:456216"/>
        <dbReference type="EC" id="2.7.1.127"/>
    </reaction>
    <physiologicalReaction direction="left-to-right" evidence="6">
        <dbReference type="Rhea" id="RHEA:11021"/>
    </physiologicalReaction>
</comment>
<dbReference type="GO" id="GO:0000828">
    <property type="term" value="F:inositol hexakisphosphate kinase activity"/>
    <property type="evidence" value="ECO:0007669"/>
    <property type="project" value="TreeGrafter"/>
</dbReference>
<evidence type="ECO:0000256" key="2">
    <source>
        <dbReference type="ARBA" id="ARBA00022679"/>
    </source>
</evidence>
<dbReference type="PANTHER" id="PTHR12400">
    <property type="entry name" value="INOSITOL POLYPHOSPHATE KINASE"/>
    <property type="match status" value="1"/>
</dbReference>
<feature type="compositionally biased region" description="Basic and acidic residues" evidence="8">
    <location>
        <begin position="61"/>
        <end position="76"/>
    </location>
</feature>
<dbReference type="GeneID" id="103198768"/>
<protein>
    <recommendedName>
        <fullName evidence="7">Kinase</fullName>
        <ecNumber evidence="7">2.7.-.-</ecNumber>
    </recommendedName>
</protein>
<accession>A0A8B6ZZP0</accession>
<dbReference type="GO" id="GO:0032958">
    <property type="term" value="P:inositol phosphate biosynthetic process"/>
    <property type="evidence" value="ECO:0007669"/>
    <property type="project" value="InterPro"/>
</dbReference>
<feature type="region of interest" description="Disordered" evidence="8">
    <location>
        <begin position="1"/>
        <end position="139"/>
    </location>
</feature>
<comment type="similarity">
    <text evidence="1 7">Belongs to the inositol phosphokinase (IPK) family.</text>
</comment>
<reference evidence="10" key="1">
    <citation type="submission" date="2025-08" db="UniProtKB">
        <authorList>
            <consortium name="RefSeq"/>
        </authorList>
    </citation>
    <scope>IDENTIFICATION</scope>
</reference>
<evidence type="ECO:0000313" key="9">
    <source>
        <dbReference type="Proteomes" id="UP000694850"/>
    </source>
</evidence>
<keyword evidence="9" id="KW-1185">Reference proteome</keyword>
<dbReference type="Gene3D" id="3.30.470.160">
    <property type="entry name" value="Inositol polyphosphate kinase"/>
    <property type="match status" value="1"/>
</dbReference>
<feature type="region of interest" description="Disordered" evidence="8">
    <location>
        <begin position="333"/>
        <end position="386"/>
    </location>
</feature>